<evidence type="ECO:0000313" key="1">
    <source>
        <dbReference type="EMBL" id="ETO11148.1"/>
    </source>
</evidence>
<gene>
    <name evidence="1" type="ORF">RFI_26231</name>
</gene>
<keyword evidence="2" id="KW-1185">Reference proteome</keyword>
<protein>
    <recommendedName>
        <fullName evidence="3">Endonuclease/exonuclease/phosphatase domain-containing protein</fullName>
    </recommendedName>
</protein>
<dbReference type="Gene3D" id="3.60.10.10">
    <property type="entry name" value="Endonuclease/exonuclease/phosphatase"/>
    <property type="match status" value="1"/>
</dbReference>
<organism evidence="1 2">
    <name type="scientific">Reticulomyxa filosa</name>
    <dbReference type="NCBI Taxonomy" id="46433"/>
    <lineage>
        <taxon>Eukaryota</taxon>
        <taxon>Sar</taxon>
        <taxon>Rhizaria</taxon>
        <taxon>Retaria</taxon>
        <taxon>Foraminifera</taxon>
        <taxon>Monothalamids</taxon>
        <taxon>Reticulomyxidae</taxon>
        <taxon>Reticulomyxa</taxon>
    </lineage>
</organism>
<accession>X6MAV7</accession>
<evidence type="ECO:0008006" key="3">
    <source>
        <dbReference type="Google" id="ProtNLM"/>
    </source>
</evidence>
<evidence type="ECO:0000313" key="2">
    <source>
        <dbReference type="Proteomes" id="UP000023152"/>
    </source>
</evidence>
<dbReference type="SUPFAM" id="SSF56219">
    <property type="entry name" value="DNase I-like"/>
    <property type="match status" value="1"/>
</dbReference>
<dbReference type="EMBL" id="ASPP01022715">
    <property type="protein sequence ID" value="ETO11148.1"/>
    <property type="molecule type" value="Genomic_DNA"/>
</dbReference>
<proteinExistence type="predicted"/>
<comment type="caution">
    <text evidence="1">The sequence shown here is derived from an EMBL/GenBank/DDBJ whole genome shotgun (WGS) entry which is preliminary data.</text>
</comment>
<dbReference type="Proteomes" id="UP000023152">
    <property type="component" value="Unassembled WGS sequence"/>
</dbReference>
<dbReference type="InterPro" id="IPR036691">
    <property type="entry name" value="Endo/exonu/phosph_ase_sf"/>
</dbReference>
<reference evidence="1 2" key="1">
    <citation type="journal article" date="2013" name="Curr. Biol.">
        <title>The Genome of the Foraminiferan Reticulomyxa filosa.</title>
        <authorList>
            <person name="Glockner G."/>
            <person name="Hulsmann N."/>
            <person name="Schleicher M."/>
            <person name="Noegel A.A."/>
            <person name="Eichinger L."/>
            <person name="Gallinger C."/>
            <person name="Pawlowski J."/>
            <person name="Sierra R."/>
            <person name="Euteneuer U."/>
            <person name="Pillet L."/>
            <person name="Moustafa A."/>
            <person name="Platzer M."/>
            <person name="Groth M."/>
            <person name="Szafranski K."/>
            <person name="Schliwa M."/>
        </authorList>
    </citation>
    <scope>NUCLEOTIDE SEQUENCE [LARGE SCALE GENOMIC DNA]</scope>
</reference>
<sequence length="403" mass="47687">MFLDNMDILLRNIQQFLHYQEYKILVKKFRKSKESEKNDIIGILFDVIIVCHSTTLFHLVQIQIPFKNNFFNQVENDYDNIFLVTRRSSANHKKLVIVKILREKQNNYNLSNKTERQIKNLTKKKLSLKICILDCEKAFQTNETFKFSFQLQQRTLRLKCGSNTLIAAHHTFLSPYDTDDVSECILDFIVSSGLHILNAMPFDSTFMKDNATSSIDITLCSSYILPFVDDWRTDDIELDVHSDNLTVTFNIKTTWSSPLIERQKIETWNLRSNKWEQFGLRLKRNIDNWMQSIVLSNTDTLDKAVESWAKCVVEAGEATIWKGNKPLWSDSLNRLQKRVQRSKDRFHKQRTPTNLMLYKKAAKQLRKYRHGTNKRKRKLIIIVTKSIKLFKIFLKKNIYFHHH</sequence>
<dbReference type="AlphaFoldDB" id="X6MAV7"/>
<name>X6MAV7_RETFI</name>
<dbReference type="OrthoDB" id="6437148at2759"/>